<dbReference type="PROSITE" id="PS51257">
    <property type="entry name" value="PROKAR_LIPOPROTEIN"/>
    <property type="match status" value="1"/>
</dbReference>
<dbReference type="RefSeq" id="WP_172276329.1">
    <property type="nucleotide sequence ID" value="NZ_CASGMU010000011.1"/>
</dbReference>
<feature type="region of interest" description="Disordered" evidence="1">
    <location>
        <begin position="257"/>
        <end position="277"/>
    </location>
</feature>
<comment type="caution">
    <text evidence="3">The sequence shown here is derived from an EMBL/GenBank/DDBJ whole genome shotgun (WGS) entry which is preliminary data.</text>
</comment>
<protein>
    <submittedName>
        <fullName evidence="3">DUF4369 domain-containing protein</fullName>
    </submittedName>
</protein>
<evidence type="ECO:0000313" key="4">
    <source>
        <dbReference type="Proteomes" id="UP000714420"/>
    </source>
</evidence>
<dbReference type="Proteomes" id="UP000714420">
    <property type="component" value="Unassembled WGS sequence"/>
</dbReference>
<feature type="domain" description="DUF4369" evidence="2">
    <location>
        <begin position="21"/>
        <end position="111"/>
    </location>
</feature>
<gene>
    <name evidence="3" type="ORF">HPS56_10745</name>
</gene>
<evidence type="ECO:0000313" key="3">
    <source>
        <dbReference type="EMBL" id="NPD92811.1"/>
    </source>
</evidence>
<keyword evidence="4" id="KW-1185">Reference proteome</keyword>
<sequence>MNRFIYVLAVAAAFVSCADSYNIEGASSVSALDGSKLYLKAIKNNELKDIDSCDVVHGQFHFSGTLDTVRMANLFMDDESIMPVVLEKGPIFIKIDNASQTVGGTPLNDELYDFIDKHKQLENRISELSHKHSQMLLDGIDENLINEQLTVEADKIAREEDSLVTSFIVDNFDNVLGPGVFMMITGRFHYPILTPQIEDIMSKATDKFRNHPYVKDYYQTATENEARMQGFDTPADMQEVSSEDTAAVGVPFQGGAFDNMPLSGSNSQAAPSDNVQP</sequence>
<reference evidence="3 4" key="1">
    <citation type="submission" date="2020-05" db="EMBL/GenBank/DDBJ databases">
        <title>Distinct polysaccharide utilization as determinants for interspecies competition between intestinal Prevotella spp.</title>
        <authorList>
            <person name="Galvez E.J.C."/>
            <person name="Iljazovic A."/>
            <person name="Strowig T."/>
        </authorList>
    </citation>
    <scope>NUCLEOTIDE SEQUENCE [LARGE SCALE GENOMIC DNA]</scope>
    <source>
        <strain evidence="3 4">PMUR</strain>
    </source>
</reference>
<accession>A0ABX2ANK4</accession>
<name>A0ABX2ANK4_9BACT</name>
<evidence type="ECO:0000256" key="1">
    <source>
        <dbReference type="SAM" id="MobiDB-lite"/>
    </source>
</evidence>
<evidence type="ECO:0000259" key="2">
    <source>
        <dbReference type="Pfam" id="PF14289"/>
    </source>
</evidence>
<dbReference type="InterPro" id="IPR025380">
    <property type="entry name" value="DUF4369"/>
</dbReference>
<feature type="compositionally biased region" description="Polar residues" evidence="1">
    <location>
        <begin position="262"/>
        <end position="277"/>
    </location>
</feature>
<dbReference type="Pfam" id="PF14289">
    <property type="entry name" value="DUF4369"/>
    <property type="match status" value="1"/>
</dbReference>
<dbReference type="EMBL" id="JABKKF010000011">
    <property type="protein sequence ID" value="NPD92811.1"/>
    <property type="molecule type" value="Genomic_DNA"/>
</dbReference>
<proteinExistence type="predicted"/>
<organism evidence="3 4">
    <name type="scientific">Xylanibacter muris</name>
    <dbReference type="NCBI Taxonomy" id="2736290"/>
    <lineage>
        <taxon>Bacteria</taxon>
        <taxon>Pseudomonadati</taxon>
        <taxon>Bacteroidota</taxon>
        <taxon>Bacteroidia</taxon>
        <taxon>Bacteroidales</taxon>
        <taxon>Prevotellaceae</taxon>
        <taxon>Xylanibacter</taxon>
    </lineage>
</organism>